<dbReference type="EMBL" id="JARAOO010000008">
    <property type="protein sequence ID" value="KAJ7960063.1"/>
    <property type="molecule type" value="Genomic_DNA"/>
</dbReference>
<dbReference type="Proteomes" id="UP001163823">
    <property type="component" value="Chromosome 8"/>
</dbReference>
<name>A0AAD7LL12_QUISA</name>
<sequence length="134" mass="15308">MILSSNPIEKLFASRVDHTLIMEGASWLKRAKICVRSKLKLTWGNETLDPAYPKESREEQARSKQGKRVIKGNRCGLPWELLETAADKLWRLALLLLLAGSEVDPFLGIQTQLGVPDSKVDRMRHVNSRIERRM</sequence>
<comment type="caution">
    <text evidence="1">The sequence shown here is derived from an EMBL/GenBank/DDBJ whole genome shotgun (WGS) entry which is preliminary data.</text>
</comment>
<evidence type="ECO:0000313" key="1">
    <source>
        <dbReference type="EMBL" id="KAJ7960063.1"/>
    </source>
</evidence>
<dbReference type="KEGG" id="qsa:O6P43_020557"/>
<protein>
    <submittedName>
        <fullName evidence="1">Uncharacterized protein</fullName>
    </submittedName>
</protein>
<evidence type="ECO:0000313" key="2">
    <source>
        <dbReference type="Proteomes" id="UP001163823"/>
    </source>
</evidence>
<organism evidence="1 2">
    <name type="scientific">Quillaja saponaria</name>
    <name type="common">Soap bark tree</name>
    <dbReference type="NCBI Taxonomy" id="32244"/>
    <lineage>
        <taxon>Eukaryota</taxon>
        <taxon>Viridiplantae</taxon>
        <taxon>Streptophyta</taxon>
        <taxon>Embryophyta</taxon>
        <taxon>Tracheophyta</taxon>
        <taxon>Spermatophyta</taxon>
        <taxon>Magnoliopsida</taxon>
        <taxon>eudicotyledons</taxon>
        <taxon>Gunneridae</taxon>
        <taxon>Pentapetalae</taxon>
        <taxon>rosids</taxon>
        <taxon>fabids</taxon>
        <taxon>Fabales</taxon>
        <taxon>Quillajaceae</taxon>
        <taxon>Quillaja</taxon>
    </lineage>
</organism>
<dbReference type="AlphaFoldDB" id="A0AAD7LL12"/>
<proteinExistence type="predicted"/>
<keyword evidence="2" id="KW-1185">Reference proteome</keyword>
<accession>A0AAD7LL12</accession>
<gene>
    <name evidence="1" type="ORF">O6P43_020557</name>
</gene>
<reference evidence="1" key="1">
    <citation type="journal article" date="2023" name="Science">
        <title>Elucidation of the pathway for biosynthesis of saponin adjuvants from the soapbark tree.</title>
        <authorList>
            <person name="Reed J."/>
            <person name="Orme A."/>
            <person name="El-Demerdash A."/>
            <person name="Owen C."/>
            <person name="Martin L.B.B."/>
            <person name="Misra R.C."/>
            <person name="Kikuchi S."/>
            <person name="Rejzek M."/>
            <person name="Martin A.C."/>
            <person name="Harkess A."/>
            <person name="Leebens-Mack J."/>
            <person name="Louveau T."/>
            <person name="Stephenson M.J."/>
            <person name="Osbourn A."/>
        </authorList>
    </citation>
    <scope>NUCLEOTIDE SEQUENCE</scope>
    <source>
        <strain evidence="1">S10</strain>
    </source>
</reference>